<comment type="function">
    <text evidence="8">Involved in the fatty acid remodeling steps of GPI-anchor maturation where the unsaturated acyl chain at sn-2 of inositol phosphate is replaced by a saturated stearoyl chain. May catalyze the first step of the fatty acid remodeling, by removing the unsaturated acyl chain at sn-2 of inositol phosphate, generating a lyso-GPI intermediate. The fatty acid remodeling steps is critical for the integration of GPI-APs into lipid rafts.</text>
</comment>
<dbReference type="PANTHER" id="PTHR13148:SF0">
    <property type="entry name" value="POST-GPI ATTACHMENT TO PROTEINS FACTOR 3"/>
    <property type="match status" value="1"/>
</dbReference>
<keyword evidence="4 9" id="KW-0812">Transmembrane</keyword>
<dbReference type="OrthoDB" id="419770at2759"/>
<proteinExistence type="inferred from homology"/>
<evidence type="ECO:0000256" key="2">
    <source>
        <dbReference type="ARBA" id="ARBA00006387"/>
    </source>
</evidence>
<sequence length="366" mass="41250">MGLTGTAPLPAHWLRAWRPRPLWVTPTWRPRPRVARAPPLHVEAGRNWERWDIRGALGCNGCGLRGHWAVLVLYWGALGRGWTCHDDCKYECMWHTVRLYVQGGPPRAAVPWQVALLAVPLCPGASLCLRLPPQRPGQLRDAAALQSCRAPHLPHVPHLRRLCLGLRQCLVLVHRLPHAGHGADRETRLLLRLSRRPALRVPVLGQVSSVPALGTTLPLGLGVCHCRPPAHRTMGLRRPALIGVFRAFLLLFLACHISYLTLVRFDYGYNMAANVAIGLLNLLWWLWWCLRNRPRLPHVWKCAVVVLLLQAGALLELLDFPPLFWVLDAHALWHISTVPLNILFYSFLVDDSLYLLKANSDLSKAD</sequence>
<dbReference type="Proteomes" id="UP000000539">
    <property type="component" value="Chromosome 27"/>
</dbReference>
<keyword evidence="5" id="KW-0732">Signal</keyword>
<dbReference type="GO" id="GO:0006506">
    <property type="term" value="P:GPI anchor biosynthetic process"/>
    <property type="evidence" value="ECO:0000318"/>
    <property type="project" value="GO_Central"/>
</dbReference>
<evidence type="ECO:0000256" key="6">
    <source>
        <dbReference type="ARBA" id="ARBA00022989"/>
    </source>
</evidence>
<feature type="transmembrane region" description="Helical" evidence="9">
    <location>
        <begin position="267"/>
        <end position="287"/>
    </location>
</feature>
<evidence type="ECO:0000313" key="11">
    <source>
        <dbReference type="Proteomes" id="UP000000539"/>
    </source>
</evidence>
<dbReference type="Pfam" id="PF04080">
    <property type="entry name" value="Per1"/>
    <property type="match status" value="1"/>
</dbReference>
<gene>
    <name evidence="10" type="primary">PGAP3</name>
</gene>
<dbReference type="FunCoup" id="A0A8V1A508">
    <property type="interactions" value="997"/>
</dbReference>
<comment type="subcellular location">
    <subcellularLocation>
        <location evidence="1">Endomembrane system</location>
        <topology evidence="1">Multi-pass membrane protein</topology>
    </subcellularLocation>
    <subcellularLocation>
        <location evidence="9">Golgi apparatus membrane</location>
        <topology evidence="9">Multi-pass membrane protein</topology>
    </subcellularLocation>
</comment>
<keyword evidence="3 9" id="KW-0337">GPI-anchor biosynthesis</keyword>
<dbReference type="GeneTree" id="ENSGT00390000001304"/>
<keyword evidence="6 9" id="KW-1133">Transmembrane helix</keyword>
<protein>
    <recommendedName>
        <fullName evidence="9">Post-GPI attachment to proteins factor 3</fullName>
    </recommendedName>
</protein>
<evidence type="ECO:0000313" key="10">
    <source>
        <dbReference type="Ensembl" id="ENSGALP00010036384.1"/>
    </source>
</evidence>
<dbReference type="GO" id="GO:0005789">
    <property type="term" value="C:endoplasmic reticulum membrane"/>
    <property type="evidence" value="ECO:0000318"/>
    <property type="project" value="GO_Central"/>
</dbReference>
<comment type="similarity">
    <text evidence="2 9">Belongs to the PGAP3 family.</text>
</comment>
<feature type="transmembrane region" description="Helical" evidence="9">
    <location>
        <begin position="240"/>
        <end position="261"/>
    </location>
</feature>
<reference evidence="10" key="1">
    <citation type="submission" date="2020-11" db="EMBL/GenBank/DDBJ databases">
        <title>Gallus gallus (Chicken) genome, bGalGal1, GRCg7b, maternal haplotype autosomes + Z &amp; W.</title>
        <authorList>
            <person name="Warren W."/>
            <person name="Formenti G."/>
            <person name="Fedrigo O."/>
            <person name="Haase B."/>
            <person name="Mountcastle J."/>
            <person name="Balacco J."/>
            <person name="Tracey A."/>
            <person name="Schneider V."/>
            <person name="Okimoto R."/>
            <person name="Cheng H."/>
            <person name="Hawken R."/>
            <person name="Howe K."/>
            <person name="Jarvis E.D."/>
        </authorList>
    </citation>
    <scope>NUCLEOTIDE SEQUENCE [LARGE SCALE GENOMIC DNA]</scope>
    <source>
        <strain evidence="10">Broiler</strain>
    </source>
</reference>
<dbReference type="PANTHER" id="PTHR13148">
    <property type="entry name" value="PER1-RELATED"/>
    <property type="match status" value="1"/>
</dbReference>
<dbReference type="Ensembl" id="ENSGALT00010059583.1">
    <property type="protein sequence ID" value="ENSGALP00010036384.1"/>
    <property type="gene ID" value="ENSGALG00010024419.1"/>
</dbReference>
<dbReference type="GO" id="GO:0016788">
    <property type="term" value="F:hydrolase activity, acting on ester bonds"/>
    <property type="evidence" value="ECO:0000318"/>
    <property type="project" value="GO_Central"/>
</dbReference>
<reference evidence="10" key="3">
    <citation type="submission" date="2025-09" db="UniProtKB">
        <authorList>
            <consortium name="Ensembl"/>
        </authorList>
    </citation>
    <scope>IDENTIFICATION</scope>
    <source>
        <strain evidence="10">broiler</strain>
    </source>
</reference>
<evidence type="ECO:0000256" key="8">
    <source>
        <dbReference type="ARBA" id="ARBA00093305"/>
    </source>
</evidence>
<comment type="function">
    <text evidence="9">Involved in the lipid remodeling steps of GPI-anchor maturation.</text>
</comment>
<keyword evidence="9" id="KW-0333">Golgi apparatus</keyword>
<evidence type="ECO:0000256" key="4">
    <source>
        <dbReference type="ARBA" id="ARBA00022692"/>
    </source>
</evidence>
<evidence type="ECO:0000256" key="3">
    <source>
        <dbReference type="ARBA" id="ARBA00022502"/>
    </source>
</evidence>
<feature type="transmembrane region" description="Helical" evidence="9">
    <location>
        <begin position="299"/>
        <end position="318"/>
    </location>
</feature>
<evidence type="ECO:0000256" key="9">
    <source>
        <dbReference type="RuleBase" id="RU365066"/>
    </source>
</evidence>
<name>A0A8V1A508_CHICK</name>
<organism evidence="10 11">
    <name type="scientific">Gallus gallus</name>
    <name type="common">Chicken</name>
    <dbReference type="NCBI Taxonomy" id="9031"/>
    <lineage>
        <taxon>Eukaryota</taxon>
        <taxon>Metazoa</taxon>
        <taxon>Chordata</taxon>
        <taxon>Craniata</taxon>
        <taxon>Vertebrata</taxon>
        <taxon>Euteleostomi</taxon>
        <taxon>Archelosauria</taxon>
        <taxon>Archosauria</taxon>
        <taxon>Dinosauria</taxon>
        <taxon>Saurischia</taxon>
        <taxon>Theropoda</taxon>
        <taxon>Coelurosauria</taxon>
        <taxon>Aves</taxon>
        <taxon>Neognathae</taxon>
        <taxon>Galloanserae</taxon>
        <taxon>Galliformes</taxon>
        <taxon>Phasianidae</taxon>
        <taxon>Phasianinae</taxon>
        <taxon>Gallus</taxon>
    </lineage>
</organism>
<comment type="caution">
    <text evidence="9">Lacks conserved residue(s) required for the propagation of feature annotation.</text>
</comment>
<evidence type="ECO:0000256" key="5">
    <source>
        <dbReference type="ARBA" id="ARBA00022729"/>
    </source>
</evidence>
<dbReference type="GO" id="GO:0000139">
    <property type="term" value="C:Golgi membrane"/>
    <property type="evidence" value="ECO:0007669"/>
    <property type="project" value="UniProtKB-SubCell"/>
</dbReference>
<evidence type="ECO:0000256" key="1">
    <source>
        <dbReference type="ARBA" id="ARBA00004127"/>
    </source>
</evidence>
<keyword evidence="7 9" id="KW-0472">Membrane</keyword>
<accession>A0A8V1A508</accession>
<feature type="transmembrane region" description="Helical" evidence="9">
    <location>
        <begin position="330"/>
        <end position="349"/>
    </location>
</feature>
<reference evidence="10" key="2">
    <citation type="submission" date="2025-08" db="UniProtKB">
        <authorList>
            <consortium name="Ensembl"/>
        </authorList>
    </citation>
    <scope>IDENTIFICATION</scope>
    <source>
        <strain evidence="10">broiler</strain>
    </source>
</reference>
<dbReference type="AlphaFoldDB" id="A0A8V1A508"/>
<evidence type="ECO:0000256" key="7">
    <source>
        <dbReference type="ARBA" id="ARBA00023136"/>
    </source>
</evidence>
<keyword evidence="11" id="KW-1185">Reference proteome</keyword>
<dbReference type="InterPro" id="IPR007217">
    <property type="entry name" value="Per1-like"/>
</dbReference>